<dbReference type="PANTHER" id="PTHR46665">
    <property type="entry name" value="TRANSCRIPTION FACTOR BHLH041-RELATED-RELATED"/>
    <property type="match status" value="1"/>
</dbReference>
<reference evidence="7 8" key="1">
    <citation type="submission" date="2024-02" db="EMBL/GenBank/DDBJ databases">
        <authorList>
            <person name="Vignale AGUSTIN F."/>
            <person name="Sosa J E."/>
            <person name="Modenutti C."/>
        </authorList>
    </citation>
    <scope>NUCLEOTIDE SEQUENCE [LARGE SCALE GENOMIC DNA]</scope>
</reference>
<dbReference type="GO" id="GO:0005634">
    <property type="term" value="C:nucleus"/>
    <property type="evidence" value="ECO:0007669"/>
    <property type="project" value="UniProtKB-SubCell"/>
</dbReference>
<dbReference type="EMBL" id="CAUOFW020000771">
    <property type="protein sequence ID" value="CAK9136684.1"/>
    <property type="molecule type" value="Genomic_DNA"/>
</dbReference>
<dbReference type="InterPro" id="IPR045239">
    <property type="entry name" value="bHLH95_bHLH"/>
</dbReference>
<keyword evidence="3" id="KW-0804">Transcription</keyword>
<evidence type="ECO:0000313" key="8">
    <source>
        <dbReference type="Proteomes" id="UP001642360"/>
    </source>
</evidence>
<evidence type="ECO:0000256" key="3">
    <source>
        <dbReference type="ARBA" id="ARBA00023163"/>
    </source>
</evidence>
<dbReference type="PROSITE" id="PS50888">
    <property type="entry name" value="BHLH"/>
    <property type="match status" value="1"/>
</dbReference>
<evidence type="ECO:0000256" key="1">
    <source>
        <dbReference type="ARBA" id="ARBA00004123"/>
    </source>
</evidence>
<dbReference type="InterPro" id="IPR036638">
    <property type="entry name" value="HLH_DNA-bd_sf"/>
</dbReference>
<evidence type="ECO:0000256" key="5">
    <source>
        <dbReference type="SAM" id="Coils"/>
    </source>
</evidence>
<dbReference type="CDD" id="cd11393">
    <property type="entry name" value="bHLH_AtbHLH_like"/>
    <property type="match status" value="1"/>
</dbReference>
<feature type="domain" description="BHLH" evidence="6">
    <location>
        <begin position="87"/>
        <end position="136"/>
    </location>
</feature>
<dbReference type="Proteomes" id="UP001642360">
    <property type="component" value="Unassembled WGS sequence"/>
</dbReference>
<dbReference type="PANTHER" id="PTHR46665:SF6">
    <property type="entry name" value="TRANSCRIPTION FACTOR BHLH92"/>
    <property type="match status" value="1"/>
</dbReference>
<dbReference type="AlphaFoldDB" id="A0ABC8QVC3"/>
<sequence>MLNRKQEKNVHMDQFFQYDTYGDMWCFDGAFPVNRSAFSGYTDQPVDGFPAKGDDAGTNRRNVNKRMIDFLRRNWTPVLETKGNERERGYRHMMDERLRREKQKQSYLALLSMLPPGTKSDKNSIIQMTAKEIEELQRYKEELETRNTELEAVLDDHQRESREVEKAKIKLRVTYPSCGIYSVLEVLKCLKNIGSKTTAIQSKFSSEELLAVLDIETKTGAAEAEKAVQRTLFEVEGKFHSHFHERDRGLSDGSMP</sequence>
<dbReference type="InterPro" id="IPR011598">
    <property type="entry name" value="bHLH_dom"/>
</dbReference>
<organism evidence="7 8">
    <name type="scientific">Ilex paraguariensis</name>
    <name type="common">yerba mate</name>
    <dbReference type="NCBI Taxonomy" id="185542"/>
    <lineage>
        <taxon>Eukaryota</taxon>
        <taxon>Viridiplantae</taxon>
        <taxon>Streptophyta</taxon>
        <taxon>Embryophyta</taxon>
        <taxon>Tracheophyta</taxon>
        <taxon>Spermatophyta</taxon>
        <taxon>Magnoliopsida</taxon>
        <taxon>eudicotyledons</taxon>
        <taxon>Gunneridae</taxon>
        <taxon>Pentapetalae</taxon>
        <taxon>asterids</taxon>
        <taxon>campanulids</taxon>
        <taxon>Aquifoliales</taxon>
        <taxon>Aquifoliaceae</taxon>
        <taxon>Ilex</taxon>
    </lineage>
</organism>
<dbReference type="InterPro" id="IPR044658">
    <property type="entry name" value="bHLH92/bHLH041-like"/>
</dbReference>
<gene>
    <name evidence="7" type="ORF">ILEXP_LOCUS3685</name>
</gene>
<keyword evidence="2" id="KW-0805">Transcription regulation</keyword>
<dbReference type="SMART" id="SM00353">
    <property type="entry name" value="HLH"/>
    <property type="match status" value="1"/>
</dbReference>
<keyword evidence="4" id="KW-0539">Nucleus</keyword>
<protein>
    <recommendedName>
        <fullName evidence="6">BHLH domain-containing protein</fullName>
    </recommendedName>
</protein>
<evidence type="ECO:0000256" key="4">
    <source>
        <dbReference type="ARBA" id="ARBA00023242"/>
    </source>
</evidence>
<name>A0ABC8QVC3_9AQUA</name>
<feature type="coiled-coil region" evidence="5">
    <location>
        <begin position="126"/>
        <end position="170"/>
    </location>
</feature>
<dbReference type="Gene3D" id="4.10.280.10">
    <property type="entry name" value="Helix-loop-helix DNA-binding domain"/>
    <property type="match status" value="1"/>
</dbReference>
<comment type="subcellular location">
    <subcellularLocation>
        <location evidence="1">Nucleus</location>
    </subcellularLocation>
</comment>
<comment type="caution">
    <text evidence="7">The sequence shown here is derived from an EMBL/GenBank/DDBJ whole genome shotgun (WGS) entry which is preliminary data.</text>
</comment>
<accession>A0ABC8QVC3</accession>
<proteinExistence type="predicted"/>
<dbReference type="SUPFAM" id="SSF47459">
    <property type="entry name" value="HLH, helix-loop-helix DNA-binding domain"/>
    <property type="match status" value="1"/>
</dbReference>
<dbReference type="Pfam" id="PF00010">
    <property type="entry name" value="HLH"/>
    <property type="match status" value="1"/>
</dbReference>
<keyword evidence="8" id="KW-1185">Reference proteome</keyword>
<evidence type="ECO:0000259" key="6">
    <source>
        <dbReference type="PROSITE" id="PS50888"/>
    </source>
</evidence>
<evidence type="ECO:0000256" key="2">
    <source>
        <dbReference type="ARBA" id="ARBA00023015"/>
    </source>
</evidence>
<evidence type="ECO:0000313" key="7">
    <source>
        <dbReference type="EMBL" id="CAK9136684.1"/>
    </source>
</evidence>
<keyword evidence="5" id="KW-0175">Coiled coil</keyword>